<evidence type="ECO:0000256" key="5">
    <source>
        <dbReference type="ARBA" id="ARBA00022573"/>
    </source>
</evidence>
<dbReference type="GO" id="GO:0009236">
    <property type="term" value="P:cobalamin biosynthetic process"/>
    <property type="evidence" value="ECO:0007669"/>
    <property type="project" value="UniProtKB-UniRule"/>
</dbReference>
<protein>
    <recommendedName>
        <fullName evidence="9">Cobalamin biosynthesis protein CobD</fullName>
    </recommendedName>
</protein>
<keyword evidence="4 9" id="KW-1003">Cell membrane</keyword>
<evidence type="ECO:0000256" key="8">
    <source>
        <dbReference type="ARBA" id="ARBA00023136"/>
    </source>
</evidence>
<keyword evidence="6 9" id="KW-0812">Transmembrane</keyword>
<evidence type="ECO:0000256" key="7">
    <source>
        <dbReference type="ARBA" id="ARBA00022989"/>
    </source>
</evidence>
<evidence type="ECO:0000256" key="3">
    <source>
        <dbReference type="ARBA" id="ARBA00006263"/>
    </source>
</evidence>
<evidence type="ECO:0000256" key="6">
    <source>
        <dbReference type="ARBA" id="ARBA00022692"/>
    </source>
</evidence>
<dbReference type="AlphaFoldDB" id="A0A9D2IH12"/>
<feature type="transmembrane region" description="Helical" evidence="9">
    <location>
        <begin position="56"/>
        <end position="81"/>
    </location>
</feature>
<evidence type="ECO:0000256" key="4">
    <source>
        <dbReference type="ARBA" id="ARBA00022475"/>
    </source>
</evidence>
<dbReference type="PANTHER" id="PTHR34308:SF1">
    <property type="entry name" value="COBALAMIN BIOSYNTHESIS PROTEIN CBIB"/>
    <property type="match status" value="1"/>
</dbReference>
<dbReference type="Proteomes" id="UP000824024">
    <property type="component" value="Unassembled WGS sequence"/>
</dbReference>
<dbReference type="InterPro" id="IPR004485">
    <property type="entry name" value="Cobalamin_biosynth_CobD/CbiB"/>
</dbReference>
<sequence>MIYLTLPAVALGFFIDLLIGDPRWLYHPVCIIGKGISAGEKLLRGIFPKTKAGERAAGCVLAAAVTVLSAAVPAVILLILYHLSWIAGFAVETFFCYQLLATKSLKQESGKVYKELKEGTLESSRKAVSMIVGRDTAALDEKGVTKAAVETVAENASDGVIAPLFYMMIGGAVWGFAYKAINTMDSMIGYKNEKYQYFGTAAARLDDGANFIPARISGLLMILASFLCGMNGRNAAAVYRRDRKKHASPNAAQTESVMAGALDIQLAGDAWYFGTLHKKPFIGDSNRPVEPEDIPRSHKILYATAILALVVFGTVRFLVIWSFFV</sequence>
<feature type="transmembrane region" description="Helical" evidence="9">
    <location>
        <begin position="300"/>
        <end position="324"/>
    </location>
</feature>
<evidence type="ECO:0000256" key="9">
    <source>
        <dbReference type="HAMAP-Rule" id="MF_00024"/>
    </source>
</evidence>
<reference evidence="10" key="2">
    <citation type="submission" date="2021-04" db="EMBL/GenBank/DDBJ databases">
        <authorList>
            <person name="Gilroy R."/>
        </authorList>
    </citation>
    <scope>NUCLEOTIDE SEQUENCE</scope>
    <source>
        <strain evidence="10">CHK192-9172</strain>
    </source>
</reference>
<dbReference type="GO" id="GO:0005886">
    <property type="term" value="C:plasma membrane"/>
    <property type="evidence" value="ECO:0007669"/>
    <property type="project" value="UniProtKB-SubCell"/>
</dbReference>
<comment type="function">
    <text evidence="9">Converts cobyric acid to cobinamide by the addition of aminopropanol on the F carboxylic group.</text>
</comment>
<evidence type="ECO:0000256" key="2">
    <source>
        <dbReference type="ARBA" id="ARBA00004953"/>
    </source>
</evidence>
<comment type="subcellular location">
    <subcellularLocation>
        <location evidence="1 9">Cell membrane</location>
        <topology evidence="1 9">Multi-pass membrane protein</topology>
    </subcellularLocation>
</comment>
<dbReference type="PANTHER" id="PTHR34308">
    <property type="entry name" value="COBALAMIN BIOSYNTHESIS PROTEIN CBIB"/>
    <property type="match status" value="1"/>
</dbReference>
<keyword evidence="7 9" id="KW-1133">Transmembrane helix</keyword>
<accession>A0A9D2IH12</accession>
<evidence type="ECO:0000256" key="1">
    <source>
        <dbReference type="ARBA" id="ARBA00004651"/>
    </source>
</evidence>
<reference evidence="10" key="1">
    <citation type="journal article" date="2021" name="PeerJ">
        <title>Extensive microbial diversity within the chicken gut microbiome revealed by metagenomics and culture.</title>
        <authorList>
            <person name="Gilroy R."/>
            <person name="Ravi A."/>
            <person name="Getino M."/>
            <person name="Pursley I."/>
            <person name="Horton D.L."/>
            <person name="Alikhan N.F."/>
            <person name="Baker D."/>
            <person name="Gharbi K."/>
            <person name="Hall N."/>
            <person name="Watson M."/>
            <person name="Adriaenssens E.M."/>
            <person name="Foster-Nyarko E."/>
            <person name="Jarju S."/>
            <person name="Secka A."/>
            <person name="Antonio M."/>
            <person name="Oren A."/>
            <person name="Chaudhuri R.R."/>
            <person name="La Ragione R."/>
            <person name="Hildebrand F."/>
            <person name="Pallen M.J."/>
        </authorList>
    </citation>
    <scope>NUCLEOTIDE SEQUENCE</scope>
    <source>
        <strain evidence="10">CHK192-9172</strain>
    </source>
</reference>
<keyword evidence="8 9" id="KW-0472">Membrane</keyword>
<keyword evidence="5 9" id="KW-0169">Cobalamin biosynthesis</keyword>
<comment type="similarity">
    <text evidence="3 9">Belongs to the CobD/CbiB family.</text>
</comment>
<feature type="transmembrane region" description="Helical" evidence="9">
    <location>
        <begin position="160"/>
        <end position="181"/>
    </location>
</feature>
<name>A0A9D2IH12_9FIRM</name>
<dbReference type="HAMAP" id="MF_00024">
    <property type="entry name" value="CobD_CbiB"/>
    <property type="match status" value="1"/>
</dbReference>
<dbReference type="GO" id="GO:0015420">
    <property type="term" value="F:ABC-type vitamin B12 transporter activity"/>
    <property type="evidence" value="ECO:0007669"/>
    <property type="project" value="UniProtKB-UniRule"/>
</dbReference>
<comment type="caution">
    <text evidence="10">The sequence shown here is derived from an EMBL/GenBank/DDBJ whole genome shotgun (WGS) entry which is preliminary data.</text>
</comment>
<evidence type="ECO:0000313" key="10">
    <source>
        <dbReference type="EMBL" id="HIZ08755.1"/>
    </source>
</evidence>
<organism evidence="10 11">
    <name type="scientific">Candidatus Eubacterium avistercoris</name>
    <dbReference type="NCBI Taxonomy" id="2838567"/>
    <lineage>
        <taxon>Bacteria</taxon>
        <taxon>Bacillati</taxon>
        <taxon>Bacillota</taxon>
        <taxon>Clostridia</taxon>
        <taxon>Eubacteriales</taxon>
        <taxon>Eubacteriaceae</taxon>
        <taxon>Eubacterium</taxon>
    </lineage>
</organism>
<evidence type="ECO:0000313" key="11">
    <source>
        <dbReference type="Proteomes" id="UP000824024"/>
    </source>
</evidence>
<dbReference type="NCBIfam" id="TIGR00380">
    <property type="entry name" value="cobal_cbiB"/>
    <property type="match status" value="1"/>
</dbReference>
<comment type="pathway">
    <text evidence="2 9">Cofactor biosynthesis; adenosylcobalamin biosynthesis.</text>
</comment>
<comment type="caution">
    <text evidence="9">Lacks conserved residue(s) required for the propagation of feature annotation.</text>
</comment>
<proteinExistence type="inferred from homology"/>
<dbReference type="Pfam" id="PF03186">
    <property type="entry name" value="CobD_Cbib"/>
    <property type="match status" value="1"/>
</dbReference>
<dbReference type="EMBL" id="DXCH01000335">
    <property type="protein sequence ID" value="HIZ08755.1"/>
    <property type="molecule type" value="Genomic_DNA"/>
</dbReference>
<gene>
    <name evidence="10" type="primary">cbiB</name>
    <name evidence="9" type="synonym">cobD</name>
    <name evidence="10" type="ORF">IAA08_12565</name>
</gene>
<dbReference type="GO" id="GO:0048472">
    <property type="term" value="F:threonine-phosphate decarboxylase activity"/>
    <property type="evidence" value="ECO:0007669"/>
    <property type="project" value="InterPro"/>
</dbReference>